<accession>A0A2A4YGS6</accession>
<proteinExistence type="predicted"/>
<sequence>MRSEEKKLILLRFLGEEPVDLSLPCILNRLGPDFKERTVRRWLSKMAGDGIVDKSGVNRGAKYRLHKKNIQKFETERKNEPHNKVKSNSKVRTLKVNVYRVRYRQQRKAILRIVIEETLVGSRLLDYIEAKSKKDIPYADQEAFKREVMTDLELLDESRVAGLGITPDQIKAWFDASNNS</sequence>
<evidence type="ECO:0000313" key="2">
    <source>
        <dbReference type="Proteomes" id="UP000217838"/>
    </source>
</evidence>
<name>A0A2A4YGS6_UNCAE</name>
<reference evidence="2" key="1">
    <citation type="submission" date="2017-08" db="EMBL/GenBank/DDBJ databases">
        <title>A dynamic microbial community with high functional redundancy inhabits the cold, oxic subseafloor aquifer.</title>
        <authorList>
            <person name="Tully B.J."/>
            <person name="Wheat C.G."/>
            <person name="Glazer B.T."/>
            <person name="Huber J.A."/>
        </authorList>
    </citation>
    <scope>NUCLEOTIDE SEQUENCE [LARGE SCALE GENOMIC DNA]</scope>
</reference>
<gene>
    <name evidence="1" type="ORF">COB11_05125</name>
</gene>
<evidence type="ECO:0000313" key="1">
    <source>
        <dbReference type="EMBL" id="PCI93535.1"/>
    </source>
</evidence>
<comment type="caution">
    <text evidence="1">The sequence shown here is derived from an EMBL/GenBank/DDBJ whole genome shotgun (WGS) entry which is preliminary data.</text>
</comment>
<dbReference type="EMBL" id="NVUU01000059">
    <property type="protein sequence ID" value="PCI93535.1"/>
    <property type="molecule type" value="Genomic_DNA"/>
</dbReference>
<dbReference type="AlphaFoldDB" id="A0A2A4YGS6"/>
<protein>
    <submittedName>
        <fullName evidence="1">Uncharacterized protein</fullName>
    </submittedName>
</protein>
<organism evidence="1 2">
    <name type="scientific">Aerophobetes bacterium</name>
    <dbReference type="NCBI Taxonomy" id="2030807"/>
    <lineage>
        <taxon>Bacteria</taxon>
        <taxon>Candidatus Aerophobota</taxon>
    </lineage>
</organism>
<dbReference type="Proteomes" id="UP000217838">
    <property type="component" value="Unassembled WGS sequence"/>
</dbReference>